<proteinExistence type="predicted"/>
<reference evidence="2" key="1">
    <citation type="journal article" date="2020" name="Stud. Mycol.">
        <title>101 Dothideomycetes genomes: a test case for predicting lifestyles and emergence of pathogens.</title>
        <authorList>
            <person name="Haridas S."/>
            <person name="Albert R."/>
            <person name="Binder M."/>
            <person name="Bloem J."/>
            <person name="Labutti K."/>
            <person name="Salamov A."/>
            <person name="Andreopoulos B."/>
            <person name="Baker S."/>
            <person name="Barry K."/>
            <person name="Bills G."/>
            <person name="Bluhm B."/>
            <person name="Cannon C."/>
            <person name="Castanera R."/>
            <person name="Culley D."/>
            <person name="Daum C."/>
            <person name="Ezra D."/>
            <person name="Gonzalez J."/>
            <person name="Henrissat B."/>
            <person name="Kuo A."/>
            <person name="Liang C."/>
            <person name="Lipzen A."/>
            <person name="Lutzoni F."/>
            <person name="Magnuson J."/>
            <person name="Mondo S."/>
            <person name="Nolan M."/>
            <person name="Ohm R."/>
            <person name="Pangilinan J."/>
            <person name="Park H.-J."/>
            <person name="Ramirez L."/>
            <person name="Alfaro M."/>
            <person name="Sun H."/>
            <person name="Tritt A."/>
            <person name="Yoshinaga Y."/>
            <person name="Zwiers L.-H."/>
            <person name="Turgeon B."/>
            <person name="Goodwin S."/>
            <person name="Spatafora J."/>
            <person name="Crous P."/>
            <person name="Grigoriev I."/>
        </authorList>
    </citation>
    <scope>NUCLEOTIDE SEQUENCE</scope>
    <source>
        <strain evidence="2">CBS 109.77</strain>
    </source>
</reference>
<dbReference type="SUPFAM" id="SSF53474">
    <property type="entry name" value="alpha/beta-Hydrolases"/>
    <property type="match status" value="1"/>
</dbReference>
<evidence type="ECO:0000259" key="1">
    <source>
        <dbReference type="Pfam" id="PF07859"/>
    </source>
</evidence>
<dbReference type="EMBL" id="MU001830">
    <property type="protein sequence ID" value="KAF2796467.1"/>
    <property type="molecule type" value="Genomic_DNA"/>
</dbReference>
<dbReference type="GO" id="GO:0016787">
    <property type="term" value="F:hydrolase activity"/>
    <property type="evidence" value="ECO:0007669"/>
    <property type="project" value="UniProtKB-KW"/>
</dbReference>
<dbReference type="Pfam" id="PF07859">
    <property type="entry name" value="Abhydrolase_3"/>
    <property type="match status" value="1"/>
</dbReference>
<organism evidence="2 3">
    <name type="scientific">Melanomma pulvis-pyrius CBS 109.77</name>
    <dbReference type="NCBI Taxonomy" id="1314802"/>
    <lineage>
        <taxon>Eukaryota</taxon>
        <taxon>Fungi</taxon>
        <taxon>Dikarya</taxon>
        <taxon>Ascomycota</taxon>
        <taxon>Pezizomycotina</taxon>
        <taxon>Dothideomycetes</taxon>
        <taxon>Pleosporomycetidae</taxon>
        <taxon>Pleosporales</taxon>
        <taxon>Melanommataceae</taxon>
        <taxon>Melanomma</taxon>
    </lineage>
</organism>
<dbReference type="InterPro" id="IPR029058">
    <property type="entry name" value="AB_hydrolase_fold"/>
</dbReference>
<dbReference type="InterPro" id="IPR050466">
    <property type="entry name" value="Carboxylest/Gibb_receptor"/>
</dbReference>
<keyword evidence="3" id="KW-1185">Reference proteome</keyword>
<dbReference type="Gene3D" id="3.40.50.1820">
    <property type="entry name" value="alpha/beta hydrolase"/>
    <property type="match status" value="1"/>
</dbReference>
<gene>
    <name evidence="2" type="ORF">K505DRAFT_323271</name>
</gene>
<name>A0A6A6XLP0_9PLEO</name>
<evidence type="ECO:0000313" key="3">
    <source>
        <dbReference type="Proteomes" id="UP000799757"/>
    </source>
</evidence>
<sequence>MAQYTFLSYAWLRIKVAMLRLLVRVILPFALRQDKTLATSTGIVKQRIQLPTRDPHRNISADLYYPPYDHTLLSTSAPRPVLINWHGSGFILSLLGSDSLYCAQMALSTGMMVLDADYRKAPEFPYPKPIEDVEDTLLWVASQPERFDLSRVCVSGFSAGANLALVAATALRTKLEDTIRIPVAISIYPLSDHSIAPEKKVVPKPVGAFSPAQLHMFSDCYVPDKSMRTDPCVSPGLADVESFPDTVVVVTCEGDNLGPEGLALVERLEKDGGERKVISWVAEGLPHGFDKGAKEGSKKWAAREKAYEVCVEALKEGLGL</sequence>
<protein>
    <submittedName>
        <fullName evidence="2">Alpha/beta-hydrolase</fullName>
    </submittedName>
</protein>
<dbReference type="PANTHER" id="PTHR23024">
    <property type="entry name" value="ARYLACETAMIDE DEACETYLASE"/>
    <property type="match status" value="1"/>
</dbReference>
<dbReference type="PANTHER" id="PTHR23024:SF242">
    <property type="entry name" value="ALPHA_BETA HYDROLASE FOLD-3 DOMAIN-CONTAINING PROTEIN-RELATED"/>
    <property type="match status" value="1"/>
</dbReference>
<dbReference type="Proteomes" id="UP000799757">
    <property type="component" value="Unassembled WGS sequence"/>
</dbReference>
<evidence type="ECO:0000313" key="2">
    <source>
        <dbReference type="EMBL" id="KAF2796467.1"/>
    </source>
</evidence>
<keyword evidence="2" id="KW-0378">Hydrolase</keyword>
<dbReference type="OrthoDB" id="408631at2759"/>
<dbReference type="InterPro" id="IPR013094">
    <property type="entry name" value="AB_hydrolase_3"/>
</dbReference>
<accession>A0A6A6XLP0</accession>
<dbReference type="AlphaFoldDB" id="A0A6A6XLP0"/>
<feature type="domain" description="Alpha/beta hydrolase fold-3" evidence="1">
    <location>
        <begin position="83"/>
        <end position="289"/>
    </location>
</feature>